<dbReference type="InterPro" id="IPR024524">
    <property type="entry name" value="DUF3800"/>
</dbReference>
<evidence type="ECO:0000313" key="2">
    <source>
        <dbReference type="Proteomes" id="UP000316988"/>
    </source>
</evidence>
<dbReference type="AlphaFoldDB" id="A0A554S8D2"/>
<name>A0A554S8D2_9ACTN</name>
<dbReference type="EMBL" id="VLNT01000008">
    <property type="protein sequence ID" value="TSD62582.1"/>
    <property type="molecule type" value="Genomic_DNA"/>
</dbReference>
<comment type="caution">
    <text evidence="1">The sequence shown here is derived from an EMBL/GenBank/DDBJ whole genome shotgun (WGS) entry which is preliminary data.</text>
</comment>
<proteinExistence type="predicted"/>
<gene>
    <name evidence="1" type="ORF">FNM00_11545</name>
</gene>
<sequence>MPDPLSRLAYVDDSGHQATGLVVYGWVHFSPGAWSRVLRTWIDVRRRLWREFGVSVDRELHSTHYINGRGRISTRPPRRHVHEGVVYWRDLGQDIAVTLLREVSSLEGVTAGAVYRRCEPHPRQGSKIRVYRELIELWECELAERREYGLVLVDGDGSDGSYRAAHRRLQLDRRRTIEDAIMVDSAQSQLVQLADLVAWCAYVSVERHPSHEYAWEWYERYLSARDPHRGPREV</sequence>
<keyword evidence="2" id="KW-1185">Reference proteome</keyword>
<protein>
    <submittedName>
        <fullName evidence="1">DUF3800 domain-containing protein</fullName>
    </submittedName>
</protein>
<accession>A0A554S8D2</accession>
<reference evidence="1 2" key="1">
    <citation type="submission" date="2019-07" db="EMBL/GenBank/DDBJ databases">
        <authorList>
            <person name="Zhao L.H."/>
        </authorList>
    </citation>
    <scope>NUCLEOTIDE SEQUENCE [LARGE SCALE GENOMIC DNA]</scope>
    <source>
        <strain evidence="1 2">Co35</strain>
    </source>
</reference>
<dbReference type="OrthoDB" id="4763494at2"/>
<dbReference type="Pfam" id="PF12686">
    <property type="entry name" value="DUF3800"/>
    <property type="match status" value="1"/>
</dbReference>
<dbReference type="RefSeq" id="WP_143913694.1">
    <property type="nucleotide sequence ID" value="NZ_VLNT01000008.1"/>
</dbReference>
<organism evidence="1 2">
    <name type="scientific">Aeromicrobium piscarium</name>
    <dbReference type="NCBI Taxonomy" id="2590901"/>
    <lineage>
        <taxon>Bacteria</taxon>
        <taxon>Bacillati</taxon>
        <taxon>Actinomycetota</taxon>
        <taxon>Actinomycetes</taxon>
        <taxon>Propionibacteriales</taxon>
        <taxon>Nocardioidaceae</taxon>
        <taxon>Aeromicrobium</taxon>
    </lineage>
</organism>
<evidence type="ECO:0000313" key="1">
    <source>
        <dbReference type="EMBL" id="TSD62582.1"/>
    </source>
</evidence>
<dbReference type="Proteomes" id="UP000316988">
    <property type="component" value="Unassembled WGS sequence"/>
</dbReference>